<evidence type="ECO:0000256" key="5">
    <source>
        <dbReference type="SAM" id="Phobius"/>
    </source>
</evidence>
<feature type="transmembrane region" description="Helical" evidence="5">
    <location>
        <begin position="247"/>
        <end position="267"/>
    </location>
</feature>
<dbReference type="PANTHER" id="PTHR23502">
    <property type="entry name" value="MAJOR FACILITATOR SUPERFAMILY"/>
    <property type="match status" value="1"/>
</dbReference>
<dbReference type="Gene3D" id="1.20.1250.20">
    <property type="entry name" value="MFS general substrate transporter like domains"/>
    <property type="match status" value="1"/>
</dbReference>
<keyword evidence="4 5" id="KW-0472">Membrane</keyword>
<dbReference type="GO" id="GO:0005886">
    <property type="term" value="C:plasma membrane"/>
    <property type="evidence" value="ECO:0007669"/>
    <property type="project" value="TreeGrafter"/>
</dbReference>
<feature type="transmembrane region" description="Helical" evidence="5">
    <location>
        <begin position="494"/>
        <end position="514"/>
    </location>
</feature>
<feature type="transmembrane region" description="Helical" evidence="5">
    <location>
        <begin position="403"/>
        <end position="423"/>
    </location>
</feature>
<accession>A0A9W8NCG2</accession>
<dbReference type="InterPro" id="IPR020846">
    <property type="entry name" value="MFS_dom"/>
</dbReference>
<feature type="transmembrane region" description="Helical" evidence="5">
    <location>
        <begin position="316"/>
        <end position="339"/>
    </location>
</feature>
<dbReference type="AlphaFoldDB" id="A0A9W8NCG2"/>
<dbReference type="InterPro" id="IPR036259">
    <property type="entry name" value="MFS_trans_sf"/>
</dbReference>
<sequence length="543" mass="58962">MATDITIYANSSPLGSSKAHITDSYDKDRPRTVLPTINTQICDEADLMPDTHLKELELCPNTGATLVTWDGLDDPQDPFNWPLWRKWWAIGLGLVASFICSMNGSILSVAHTAISTEFNISDGQFPHSYWATTSWGLGAAVIPLLLFPAMEDVGVRPVVLGTYFVFVILLIPIGLATNFETLVVVRFFSGGCVPITSDAVASIAANVFEHDRDRSVPVALYVLVYLGATSLAPVFGAAILQNLSWRWIGYVELIVTAALLPVLYLCLPESRGSAILRAKAKVSSREGNRVYLPEEEDSVSLRLRVAKSLLRPMRMLFTECVVLVAAIWAAFSLGTIYFFTQSVEKVYGELYGWSLIPTGYVQGAVVVGEVLGTLFFLFTNRWYNSSTTRNTEAPGTPIPETRLYAAIIGGFFGITAGMLVYAWGTVSPLVSTLGLVMVGFGSTAVVTSIANYLIDSYAKYAGSALAAVGLVENVAIAFLPLASPSLYEKLGVHWASTLLGLISLALAYTPFLVIKWGKEIRARSPFMKEAKTCRPEDSEAAAN</sequence>
<feature type="transmembrane region" description="Helical" evidence="5">
    <location>
        <begin position="87"/>
        <end position="107"/>
    </location>
</feature>
<evidence type="ECO:0000256" key="4">
    <source>
        <dbReference type="ARBA" id="ARBA00023136"/>
    </source>
</evidence>
<dbReference type="Pfam" id="PF07690">
    <property type="entry name" value="MFS_1"/>
    <property type="match status" value="1"/>
</dbReference>
<evidence type="ECO:0000313" key="7">
    <source>
        <dbReference type="EMBL" id="KAJ3567766.1"/>
    </source>
</evidence>
<protein>
    <recommendedName>
        <fullName evidence="6">Major facilitator superfamily (MFS) profile domain-containing protein</fullName>
    </recommendedName>
</protein>
<evidence type="ECO:0000313" key="8">
    <source>
        <dbReference type="Proteomes" id="UP001148614"/>
    </source>
</evidence>
<feature type="transmembrane region" description="Helical" evidence="5">
    <location>
        <begin position="158"/>
        <end position="177"/>
    </location>
</feature>
<keyword evidence="2 5" id="KW-0812">Transmembrane</keyword>
<reference evidence="7" key="1">
    <citation type="submission" date="2022-07" db="EMBL/GenBank/DDBJ databases">
        <title>Genome Sequence of Xylaria arbuscula.</title>
        <authorList>
            <person name="Buettner E."/>
        </authorList>
    </citation>
    <scope>NUCLEOTIDE SEQUENCE</scope>
    <source>
        <strain evidence="7">VT107</strain>
    </source>
</reference>
<feature type="transmembrane region" description="Helical" evidence="5">
    <location>
        <begin position="359"/>
        <end position="383"/>
    </location>
</feature>
<name>A0A9W8NCG2_9PEZI</name>
<dbReference type="Proteomes" id="UP001148614">
    <property type="component" value="Unassembled WGS sequence"/>
</dbReference>
<feature type="transmembrane region" description="Helical" evidence="5">
    <location>
        <begin position="183"/>
        <end position="208"/>
    </location>
</feature>
<gene>
    <name evidence="7" type="ORF">NPX13_g6658</name>
</gene>
<feature type="transmembrane region" description="Helical" evidence="5">
    <location>
        <begin position="429"/>
        <end position="453"/>
    </location>
</feature>
<evidence type="ECO:0000256" key="1">
    <source>
        <dbReference type="ARBA" id="ARBA00004141"/>
    </source>
</evidence>
<feature type="domain" description="Major facilitator superfamily (MFS) profile" evidence="6">
    <location>
        <begin position="89"/>
        <end position="518"/>
    </location>
</feature>
<comment type="subcellular location">
    <subcellularLocation>
        <location evidence="1">Membrane</location>
        <topology evidence="1">Multi-pass membrane protein</topology>
    </subcellularLocation>
</comment>
<dbReference type="GO" id="GO:0022857">
    <property type="term" value="F:transmembrane transporter activity"/>
    <property type="evidence" value="ECO:0007669"/>
    <property type="project" value="InterPro"/>
</dbReference>
<comment type="caution">
    <text evidence="7">The sequence shown here is derived from an EMBL/GenBank/DDBJ whole genome shotgun (WGS) entry which is preliminary data.</text>
</comment>
<dbReference type="InterPro" id="IPR011701">
    <property type="entry name" value="MFS"/>
</dbReference>
<keyword evidence="8" id="KW-1185">Reference proteome</keyword>
<feature type="transmembrane region" description="Helical" evidence="5">
    <location>
        <begin position="220"/>
        <end position="241"/>
    </location>
</feature>
<proteinExistence type="predicted"/>
<organism evidence="7 8">
    <name type="scientific">Xylaria arbuscula</name>
    <dbReference type="NCBI Taxonomy" id="114810"/>
    <lineage>
        <taxon>Eukaryota</taxon>
        <taxon>Fungi</taxon>
        <taxon>Dikarya</taxon>
        <taxon>Ascomycota</taxon>
        <taxon>Pezizomycotina</taxon>
        <taxon>Sordariomycetes</taxon>
        <taxon>Xylariomycetidae</taxon>
        <taxon>Xylariales</taxon>
        <taxon>Xylariaceae</taxon>
        <taxon>Xylaria</taxon>
    </lineage>
</organism>
<evidence type="ECO:0000256" key="3">
    <source>
        <dbReference type="ARBA" id="ARBA00022989"/>
    </source>
</evidence>
<evidence type="ECO:0000259" key="6">
    <source>
        <dbReference type="PROSITE" id="PS50850"/>
    </source>
</evidence>
<feature type="transmembrane region" description="Helical" evidence="5">
    <location>
        <begin position="127"/>
        <end position="146"/>
    </location>
</feature>
<evidence type="ECO:0000256" key="2">
    <source>
        <dbReference type="ARBA" id="ARBA00022692"/>
    </source>
</evidence>
<feature type="transmembrane region" description="Helical" evidence="5">
    <location>
        <begin position="460"/>
        <end position="482"/>
    </location>
</feature>
<dbReference type="VEuPathDB" id="FungiDB:F4678DRAFT_464430"/>
<dbReference type="PROSITE" id="PS50850">
    <property type="entry name" value="MFS"/>
    <property type="match status" value="1"/>
</dbReference>
<dbReference type="EMBL" id="JANPWZ010001205">
    <property type="protein sequence ID" value="KAJ3567766.1"/>
    <property type="molecule type" value="Genomic_DNA"/>
</dbReference>
<dbReference type="SUPFAM" id="SSF103473">
    <property type="entry name" value="MFS general substrate transporter"/>
    <property type="match status" value="1"/>
</dbReference>
<keyword evidence="3 5" id="KW-1133">Transmembrane helix</keyword>
<dbReference type="PANTHER" id="PTHR23502:SF52">
    <property type="entry name" value="MULTIDRUG TRANSPORTER, PUTATIVE (AFU_ORTHOLOGUE AFUA_2G17730)-RELATED"/>
    <property type="match status" value="1"/>
</dbReference>